<dbReference type="PANTHER" id="PTHR15196">
    <property type="entry name" value="CILIARY NEUROTROPHIC FACTOR"/>
    <property type="match status" value="1"/>
</dbReference>
<name>A0A7J5ZRU9_AMEME</name>
<keyword evidence="4" id="KW-0217">Developmental protein</keyword>
<evidence type="ECO:0000313" key="12">
    <source>
        <dbReference type="Proteomes" id="UP000593565"/>
    </source>
</evidence>
<keyword evidence="8" id="KW-0339">Growth factor</keyword>
<dbReference type="Proteomes" id="UP000593565">
    <property type="component" value="Unassembled WGS sequence"/>
</dbReference>
<keyword evidence="7" id="KW-0524">Neurogenesis</keyword>
<comment type="caution">
    <text evidence="11">The sequence shown here is derived from an EMBL/GenBank/DDBJ whole genome shotgun (WGS) entry which is preliminary data.</text>
</comment>
<evidence type="ECO:0000256" key="9">
    <source>
        <dbReference type="ARBA" id="ARBA00025427"/>
    </source>
</evidence>
<dbReference type="GO" id="GO:0005127">
    <property type="term" value="F:ciliary neurotrophic factor receptor binding"/>
    <property type="evidence" value="ECO:0007669"/>
    <property type="project" value="InterPro"/>
</dbReference>
<evidence type="ECO:0000256" key="1">
    <source>
        <dbReference type="ARBA" id="ARBA00004496"/>
    </source>
</evidence>
<feature type="signal peptide" evidence="10">
    <location>
        <begin position="1"/>
        <end position="36"/>
    </location>
</feature>
<keyword evidence="5" id="KW-0963">Cytoplasm</keyword>
<sequence>MNGHDRNMFWQRHRPQSTSRIFLSLVLLTVIELVNTTIPCKESCNKTIHKGVKLSKLMKKNTAELIKTYQANEGDFAKQFCKMQNDNVPASSLSGQNSADHMLNVYTRLKEFQPHIKKVLEQQTDLLPLQSPLLNSLNQTLQRTGHLIHKVTCILQILQPNIPLSEPAARPTGIPLPQNVFQQKVYGCVVLTRLNKFLSRVVDELRSLKGSMCVIRGKKGTVVMS</sequence>
<evidence type="ECO:0000256" key="6">
    <source>
        <dbReference type="ARBA" id="ARBA00022782"/>
    </source>
</evidence>
<reference evidence="11 12" key="1">
    <citation type="submission" date="2020-02" db="EMBL/GenBank/DDBJ databases">
        <title>A chromosome-scale genome assembly of the black bullhead catfish (Ameiurus melas).</title>
        <authorList>
            <person name="Wen M."/>
            <person name="Zham M."/>
            <person name="Cabau C."/>
            <person name="Klopp C."/>
            <person name="Donnadieu C."/>
            <person name="Roques C."/>
            <person name="Bouchez O."/>
            <person name="Lampietro C."/>
            <person name="Jouanno E."/>
            <person name="Herpin A."/>
            <person name="Louis A."/>
            <person name="Berthelot C."/>
            <person name="Parey E."/>
            <person name="Roest-Crollius H."/>
            <person name="Braasch I."/>
            <person name="Postlethwait J."/>
            <person name="Robinson-Rechavi M."/>
            <person name="Echchiki A."/>
            <person name="Begum T."/>
            <person name="Montfort J."/>
            <person name="Schartl M."/>
            <person name="Bobe J."/>
            <person name="Guiguen Y."/>
        </authorList>
    </citation>
    <scope>NUCLEOTIDE SEQUENCE [LARGE SCALE GENOMIC DNA]</scope>
    <source>
        <strain evidence="11">M_S1</strain>
        <tissue evidence="11">Blood</tissue>
    </source>
</reference>
<comment type="subcellular location">
    <subcellularLocation>
        <location evidence="1">Cytoplasm</location>
    </subcellularLocation>
</comment>
<comment type="function">
    <text evidence="9">CNTF is a survival factor for various neuronal cell types. Seems to prevent the degeneration of motor axons after axotomy.</text>
</comment>
<dbReference type="SUPFAM" id="SSF47266">
    <property type="entry name" value="4-helical cytokines"/>
    <property type="match status" value="1"/>
</dbReference>
<evidence type="ECO:0000256" key="2">
    <source>
        <dbReference type="ARBA" id="ARBA00007988"/>
    </source>
</evidence>
<dbReference type="AlphaFoldDB" id="A0A7J5ZRU9"/>
<dbReference type="InterPro" id="IPR000151">
    <property type="entry name" value="Ciliary_neurotrophic_fac_CNTF"/>
</dbReference>
<keyword evidence="12" id="KW-1185">Reference proteome</keyword>
<evidence type="ECO:0000313" key="11">
    <source>
        <dbReference type="EMBL" id="KAF4073133.1"/>
    </source>
</evidence>
<dbReference type="GO" id="GO:0007399">
    <property type="term" value="P:nervous system development"/>
    <property type="evidence" value="ECO:0007669"/>
    <property type="project" value="UniProtKB-KW"/>
</dbReference>
<evidence type="ECO:0000256" key="10">
    <source>
        <dbReference type="SAM" id="SignalP"/>
    </source>
</evidence>
<protein>
    <recommendedName>
        <fullName evidence="3">Ciliary neurotrophic factor</fullName>
    </recommendedName>
</protein>
<dbReference type="GO" id="GO:0008083">
    <property type="term" value="F:growth factor activity"/>
    <property type="evidence" value="ECO:0007669"/>
    <property type="project" value="UniProtKB-KW"/>
</dbReference>
<dbReference type="EMBL" id="JAAGNN010000024">
    <property type="protein sequence ID" value="KAF4073133.1"/>
    <property type="molecule type" value="Genomic_DNA"/>
</dbReference>
<dbReference type="Pfam" id="PF01110">
    <property type="entry name" value="CNTF"/>
    <property type="match status" value="1"/>
</dbReference>
<evidence type="ECO:0000256" key="7">
    <source>
        <dbReference type="ARBA" id="ARBA00022902"/>
    </source>
</evidence>
<dbReference type="GO" id="GO:0030154">
    <property type="term" value="P:cell differentiation"/>
    <property type="evidence" value="ECO:0007669"/>
    <property type="project" value="UniProtKB-KW"/>
</dbReference>
<feature type="chain" id="PRO_5029698743" description="Ciliary neurotrophic factor" evidence="10">
    <location>
        <begin position="37"/>
        <end position="225"/>
    </location>
</feature>
<dbReference type="InterPro" id="IPR009079">
    <property type="entry name" value="4_helix_cytokine-like_core"/>
</dbReference>
<dbReference type="Gene3D" id="1.20.1250.10">
    <property type="match status" value="1"/>
</dbReference>
<evidence type="ECO:0000256" key="4">
    <source>
        <dbReference type="ARBA" id="ARBA00022473"/>
    </source>
</evidence>
<organism evidence="11 12">
    <name type="scientific">Ameiurus melas</name>
    <name type="common">Black bullhead</name>
    <name type="synonym">Silurus melas</name>
    <dbReference type="NCBI Taxonomy" id="219545"/>
    <lineage>
        <taxon>Eukaryota</taxon>
        <taxon>Metazoa</taxon>
        <taxon>Chordata</taxon>
        <taxon>Craniata</taxon>
        <taxon>Vertebrata</taxon>
        <taxon>Euteleostomi</taxon>
        <taxon>Actinopterygii</taxon>
        <taxon>Neopterygii</taxon>
        <taxon>Teleostei</taxon>
        <taxon>Ostariophysi</taxon>
        <taxon>Siluriformes</taxon>
        <taxon>Ictaluridae</taxon>
        <taxon>Ameiurus</taxon>
    </lineage>
</organism>
<dbReference type="PANTHER" id="PTHR15196:SF0">
    <property type="entry name" value="CILIARY NEUROTROPHIC FACTOR"/>
    <property type="match status" value="1"/>
</dbReference>
<evidence type="ECO:0000256" key="8">
    <source>
        <dbReference type="ARBA" id="ARBA00023030"/>
    </source>
</evidence>
<evidence type="ECO:0000256" key="5">
    <source>
        <dbReference type="ARBA" id="ARBA00022490"/>
    </source>
</evidence>
<proteinExistence type="inferred from homology"/>
<dbReference type="GO" id="GO:0005737">
    <property type="term" value="C:cytoplasm"/>
    <property type="evidence" value="ECO:0007669"/>
    <property type="project" value="UniProtKB-SubCell"/>
</dbReference>
<keyword evidence="6" id="KW-0221">Differentiation</keyword>
<comment type="similarity">
    <text evidence="2">Belongs to the CNTF family.</text>
</comment>
<dbReference type="GO" id="GO:0043524">
    <property type="term" value="P:negative regulation of neuron apoptotic process"/>
    <property type="evidence" value="ECO:0007669"/>
    <property type="project" value="InterPro"/>
</dbReference>
<dbReference type="OrthoDB" id="9943465at2759"/>
<dbReference type="GO" id="GO:0070120">
    <property type="term" value="P:ciliary neurotrophic factor-mediated signaling pathway"/>
    <property type="evidence" value="ECO:0007669"/>
    <property type="project" value="InterPro"/>
</dbReference>
<gene>
    <name evidence="11" type="ORF">AMELA_G00255330</name>
</gene>
<accession>A0A7J5ZRU9</accession>
<keyword evidence="10" id="KW-0732">Signal</keyword>
<evidence type="ECO:0000256" key="3">
    <source>
        <dbReference type="ARBA" id="ARBA00015150"/>
    </source>
</evidence>